<name>A0A5C5V809_9BACT</name>
<accession>A0A5C5V809</accession>
<dbReference type="EMBL" id="SIHJ01000002">
    <property type="protein sequence ID" value="TWT33902.1"/>
    <property type="molecule type" value="Genomic_DNA"/>
</dbReference>
<organism evidence="1 2">
    <name type="scientific">Posidoniimonas corsicana</name>
    <dbReference type="NCBI Taxonomy" id="1938618"/>
    <lineage>
        <taxon>Bacteria</taxon>
        <taxon>Pseudomonadati</taxon>
        <taxon>Planctomycetota</taxon>
        <taxon>Planctomycetia</taxon>
        <taxon>Pirellulales</taxon>
        <taxon>Lacipirellulaceae</taxon>
        <taxon>Posidoniimonas</taxon>
    </lineage>
</organism>
<gene>
    <name evidence="1" type="ORF">KOR34_37380</name>
</gene>
<protein>
    <submittedName>
        <fullName evidence="1">Uncharacterized protein</fullName>
    </submittedName>
</protein>
<evidence type="ECO:0000313" key="1">
    <source>
        <dbReference type="EMBL" id="TWT33902.1"/>
    </source>
</evidence>
<sequence length="251" mass="28883">MFRGVTSQRGGRSLLEQALARVPTGEDQPDAVVWARPIEPDSALRDLRTLRSDIAAAAARQFSHEVILPSRYHPNNVTSFAFTDNQDRQTIYGLNAGRFIGYKWWRRKSHPAESRDRRSQRRLYSQLEDLCFANYYCTYAIECVEELIVGPGPPLPVSLSKLLFAHKEALERWNRYRDAARVARDFAARGEVTRFDQKRNAELLDTALEIVGPGNVSQLVRYLNRNLPEGERQFSHKSVGKELKRRKNNRP</sequence>
<dbReference type="Proteomes" id="UP000316714">
    <property type="component" value="Unassembled WGS sequence"/>
</dbReference>
<evidence type="ECO:0000313" key="2">
    <source>
        <dbReference type="Proteomes" id="UP000316714"/>
    </source>
</evidence>
<comment type="caution">
    <text evidence="1">The sequence shown here is derived from an EMBL/GenBank/DDBJ whole genome shotgun (WGS) entry which is preliminary data.</text>
</comment>
<keyword evidence="2" id="KW-1185">Reference proteome</keyword>
<reference evidence="1 2" key="1">
    <citation type="submission" date="2019-02" db="EMBL/GenBank/DDBJ databases">
        <title>Deep-cultivation of Planctomycetes and their phenomic and genomic characterization uncovers novel biology.</title>
        <authorList>
            <person name="Wiegand S."/>
            <person name="Jogler M."/>
            <person name="Boedeker C."/>
            <person name="Pinto D."/>
            <person name="Vollmers J."/>
            <person name="Rivas-Marin E."/>
            <person name="Kohn T."/>
            <person name="Peeters S.H."/>
            <person name="Heuer A."/>
            <person name="Rast P."/>
            <person name="Oberbeckmann S."/>
            <person name="Bunk B."/>
            <person name="Jeske O."/>
            <person name="Meyerdierks A."/>
            <person name="Storesund J.E."/>
            <person name="Kallscheuer N."/>
            <person name="Luecker S."/>
            <person name="Lage O.M."/>
            <person name="Pohl T."/>
            <person name="Merkel B.J."/>
            <person name="Hornburger P."/>
            <person name="Mueller R.-W."/>
            <person name="Bruemmer F."/>
            <person name="Labrenz M."/>
            <person name="Spormann A.M."/>
            <person name="Op Den Camp H."/>
            <person name="Overmann J."/>
            <person name="Amann R."/>
            <person name="Jetten M.S.M."/>
            <person name="Mascher T."/>
            <person name="Medema M.H."/>
            <person name="Devos D.P."/>
            <person name="Kaster A.-K."/>
            <person name="Ovreas L."/>
            <person name="Rohde M."/>
            <person name="Galperin M.Y."/>
            <person name="Jogler C."/>
        </authorList>
    </citation>
    <scope>NUCLEOTIDE SEQUENCE [LARGE SCALE GENOMIC DNA]</scope>
    <source>
        <strain evidence="1 2">KOR34</strain>
    </source>
</reference>
<dbReference type="AlphaFoldDB" id="A0A5C5V809"/>
<proteinExistence type="predicted"/>